<evidence type="ECO:0000256" key="2">
    <source>
        <dbReference type="ARBA" id="ARBA00022704"/>
    </source>
</evidence>
<sequence>MTSTLRPPRRRPRPRQLLLPVAVSAVLLLTGCGLAGPAEYDTETRTIEAEAGEEFSITVPYSPGQGEWWYRVDPRPDDEVVRIGGEHQDLDGSDLDGGTDGTKSFDFEAVGPGTTKIRILHCPVGTCVGSGASVSPSPVASPRQTTTDPQPRYYTYTVTVR</sequence>
<reference evidence="5" key="1">
    <citation type="journal article" date="2019" name="Int. J. Syst. Evol. Microbiol.">
        <title>The Global Catalogue of Microorganisms (GCM) 10K type strain sequencing project: providing services to taxonomists for standard genome sequencing and annotation.</title>
        <authorList>
            <consortium name="The Broad Institute Genomics Platform"/>
            <consortium name="The Broad Institute Genome Sequencing Center for Infectious Disease"/>
            <person name="Wu L."/>
            <person name="Ma J."/>
        </authorList>
    </citation>
    <scope>NUCLEOTIDE SEQUENCE [LARGE SCALE GENOMIC DNA]</scope>
    <source>
        <strain evidence="5">JCM 16925</strain>
    </source>
</reference>
<evidence type="ECO:0000256" key="1">
    <source>
        <dbReference type="ARBA" id="ARBA00022690"/>
    </source>
</evidence>
<keyword evidence="2" id="KW-0789">Thiol protease inhibitor</keyword>
<name>A0ABP7W7T6_9ACTN</name>
<dbReference type="RefSeq" id="WP_345020143.1">
    <property type="nucleotide sequence ID" value="NZ_BAAAZY010000027.1"/>
</dbReference>
<accession>A0ABP7W7T6</accession>
<evidence type="ECO:0000313" key="5">
    <source>
        <dbReference type="Proteomes" id="UP001499984"/>
    </source>
</evidence>
<comment type="caution">
    <text evidence="4">The sequence shown here is derived from an EMBL/GenBank/DDBJ whole genome shotgun (WGS) entry which is preliminary data.</text>
</comment>
<keyword evidence="5" id="KW-1185">Reference proteome</keyword>
<evidence type="ECO:0008006" key="6">
    <source>
        <dbReference type="Google" id="ProtNLM"/>
    </source>
</evidence>
<organism evidence="4 5">
    <name type="scientific">Streptomyces shaanxiensis</name>
    <dbReference type="NCBI Taxonomy" id="653357"/>
    <lineage>
        <taxon>Bacteria</taxon>
        <taxon>Bacillati</taxon>
        <taxon>Actinomycetota</taxon>
        <taxon>Actinomycetes</taxon>
        <taxon>Kitasatosporales</taxon>
        <taxon>Streptomycetaceae</taxon>
        <taxon>Streptomyces</taxon>
    </lineage>
</organism>
<evidence type="ECO:0000256" key="3">
    <source>
        <dbReference type="SAM" id="MobiDB-lite"/>
    </source>
</evidence>
<evidence type="ECO:0000313" key="4">
    <source>
        <dbReference type="EMBL" id="GAA4083141.1"/>
    </source>
</evidence>
<dbReference type="InterPro" id="IPR036331">
    <property type="entry name" value="Chagasin-like_sf"/>
</dbReference>
<keyword evidence="1" id="KW-0646">Protease inhibitor</keyword>
<gene>
    <name evidence="4" type="ORF">GCM10022233_75810</name>
</gene>
<feature type="region of interest" description="Disordered" evidence="3">
    <location>
        <begin position="130"/>
        <end position="150"/>
    </location>
</feature>
<dbReference type="EMBL" id="BAAAZY010000027">
    <property type="protein sequence ID" value="GAA4083141.1"/>
    <property type="molecule type" value="Genomic_DNA"/>
</dbReference>
<dbReference type="PROSITE" id="PS51257">
    <property type="entry name" value="PROKAR_LIPOPROTEIN"/>
    <property type="match status" value="1"/>
</dbReference>
<protein>
    <recommendedName>
        <fullName evidence="6">Proteinase inhibitor I42 chagasin domain-containing protein</fullName>
    </recommendedName>
</protein>
<dbReference type="Proteomes" id="UP001499984">
    <property type="component" value="Unassembled WGS sequence"/>
</dbReference>
<proteinExistence type="predicted"/>
<dbReference type="SUPFAM" id="SSF141066">
    <property type="entry name" value="ICP-like"/>
    <property type="match status" value="1"/>
</dbReference>
<dbReference type="Gene3D" id="2.60.40.2020">
    <property type="match status" value="1"/>
</dbReference>
<feature type="compositionally biased region" description="Low complexity" evidence="3">
    <location>
        <begin position="130"/>
        <end position="142"/>
    </location>
</feature>